<dbReference type="AlphaFoldDB" id="A0AAD9G3B0"/>
<comment type="caution">
    <text evidence="3">The sequence shown here is derived from an EMBL/GenBank/DDBJ whole genome shotgun (WGS) entry which is preliminary data.</text>
</comment>
<dbReference type="EMBL" id="JASMQC010000035">
    <property type="protein sequence ID" value="KAK1931128.1"/>
    <property type="molecule type" value="Genomic_DNA"/>
</dbReference>
<evidence type="ECO:0000256" key="1">
    <source>
        <dbReference type="SAM" id="MobiDB-lite"/>
    </source>
</evidence>
<sequence length="111" mass="12298">MKGSSFLLSEEESSLSKQIMTDNFGQKAARLDTSENEPEQSISEDEESSTPEVLSNCDPEEATVTFQGRMKKVLPQLVTWESALVALVLLLVLSHLWNLAELSALRLEDGE</sequence>
<gene>
    <name evidence="3" type="ORF">P3T76_013317</name>
</gene>
<evidence type="ECO:0000313" key="3">
    <source>
        <dbReference type="EMBL" id="KAK1931128.1"/>
    </source>
</evidence>
<protein>
    <submittedName>
        <fullName evidence="3">Uncharacterized protein</fullName>
    </submittedName>
</protein>
<proteinExistence type="predicted"/>
<feature type="region of interest" description="Disordered" evidence="1">
    <location>
        <begin position="26"/>
        <end position="56"/>
    </location>
</feature>
<dbReference type="Proteomes" id="UP001259832">
    <property type="component" value="Unassembled WGS sequence"/>
</dbReference>
<organism evidence="3 4">
    <name type="scientific">Phytophthora citrophthora</name>
    <dbReference type="NCBI Taxonomy" id="4793"/>
    <lineage>
        <taxon>Eukaryota</taxon>
        <taxon>Sar</taxon>
        <taxon>Stramenopiles</taxon>
        <taxon>Oomycota</taxon>
        <taxon>Peronosporomycetes</taxon>
        <taxon>Peronosporales</taxon>
        <taxon>Peronosporaceae</taxon>
        <taxon>Phytophthora</taxon>
    </lineage>
</organism>
<reference evidence="3" key="1">
    <citation type="submission" date="2023-08" db="EMBL/GenBank/DDBJ databases">
        <title>Reference Genome Resource for the Citrus Pathogen Phytophthora citrophthora.</title>
        <authorList>
            <person name="Moller H."/>
            <person name="Coetzee B."/>
            <person name="Rose L.J."/>
            <person name="Van Niekerk J.M."/>
        </authorList>
    </citation>
    <scope>NUCLEOTIDE SEQUENCE</scope>
    <source>
        <strain evidence="3">STE-U-9442</strain>
    </source>
</reference>
<accession>A0AAD9G3B0</accession>
<evidence type="ECO:0000313" key="4">
    <source>
        <dbReference type="Proteomes" id="UP001259832"/>
    </source>
</evidence>
<keyword evidence="2" id="KW-0472">Membrane</keyword>
<name>A0AAD9G3B0_9STRA</name>
<feature type="transmembrane region" description="Helical" evidence="2">
    <location>
        <begin position="77"/>
        <end position="97"/>
    </location>
</feature>
<keyword evidence="2" id="KW-0812">Transmembrane</keyword>
<evidence type="ECO:0000256" key="2">
    <source>
        <dbReference type="SAM" id="Phobius"/>
    </source>
</evidence>
<keyword evidence="4" id="KW-1185">Reference proteome</keyword>
<keyword evidence="2" id="KW-1133">Transmembrane helix</keyword>
<feature type="compositionally biased region" description="Acidic residues" evidence="1">
    <location>
        <begin position="34"/>
        <end position="49"/>
    </location>
</feature>